<evidence type="ECO:0000313" key="1">
    <source>
        <dbReference type="EnsemblMetazoa" id="ACOM024028-PA.1"/>
    </source>
</evidence>
<organism evidence="1">
    <name type="scientific">Anopheles coluzzii</name>
    <name type="common">African malaria mosquito</name>
    <dbReference type="NCBI Taxonomy" id="1518534"/>
    <lineage>
        <taxon>Eukaryota</taxon>
        <taxon>Metazoa</taxon>
        <taxon>Ecdysozoa</taxon>
        <taxon>Arthropoda</taxon>
        <taxon>Hexapoda</taxon>
        <taxon>Insecta</taxon>
        <taxon>Pterygota</taxon>
        <taxon>Neoptera</taxon>
        <taxon>Endopterygota</taxon>
        <taxon>Diptera</taxon>
        <taxon>Nematocera</taxon>
        <taxon>Culicoidea</taxon>
        <taxon>Culicidae</taxon>
        <taxon>Anophelinae</taxon>
        <taxon>Anopheles</taxon>
    </lineage>
</organism>
<proteinExistence type="predicted"/>
<dbReference type="Proteomes" id="UP000075882">
    <property type="component" value="Unassembled WGS sequence"/>
</dbReference>
<protein>
    <submittedName>
        <fullName evidence="1">Uncharacterized protein</fullName>
    </submittedName>
</protein>
<accession>A0A8W7P2U9</accession>
<sequence length="115" mass="12676">MARISLAPKFQQFITRPRDYLFLPLGGTPDIHQPPGRDMILYLLPATADEIIFPKAPKTRAPVCRVAVAGVCGRVKRRMSTTFSRALILLLLLSHPSISLHAASELCMQHSIIGS</sequence>
<dbReference type="AlphaFoldDB" id="A0A8W7P2U9"/>
<name>A0A8W7P2U9_ANOCL</name>
<reference evidence="1" key="1">
    <citation type="submission" date="2022-08" db="UniProtKB">
        <authorList>
            <consortium name="EnsemblMetazoa"/>
        </authorList>
    </citation>
    <scope>IDENTIFICATION</scope>
</reference>
<dbReference type="EnsemblMetazoa" id="ACOM024028-RA">
    <property type="protein sequence ID" value="ACOM024028-PA.1"/>
    <property type="gene ID" value="ACOM024028"/>
</dbReference>